<dbReference type="InterPro" id="IPR008271">
    <property type="entry name" value="Ser/Thr_kinase_AS"/>
</dbReference>
<dbReference type="Proteomes" id="UP000093000">
    <property type="component" value="Unassembled WGS sequence"/>
</dbReference>
<sequence length="495" mass="56747">MATEIRSMANGHEPSGYHQHNPLSNQSTRVLTDKLNKLRLHQGLEDSTINRHRFENVTPDPSAPPSPYSESPSSVSPVSSDVHKHSLPEDAFKKSPSRSSTPSQFVFNKPAYDKHYHHTHFHHALEKKDTIFHDLKRFFKKGQEKKRRSIADDVSDESSSSTYSKHSDISFANKFNKNIESRYGKWGHFVGKGAGGSVRVIRRSVDGKTFAVKEFRKRTAGENQKEYVKKVTAEFCIGSTLHHPNVIETLDLIEEGPAFFEIMEYAPNDLFSVVMTKKMSSHEIECCWRQLLNGVDYLHSMGIAHRDLKLDNLVMDARGIIKIIDFGCATVFKYPFDRHVHLSKGVCGSDPYIAPELFTEKEYDARKADVWSCAIIYVCMVIRRFPWKAPRPDRDVSYQKFVRPESKGPQQLFDLLPNYTRSCISHILVPDPQERWLIRDVLKDTWVQSIKACTPEEPASNHPHHLFVASKQHLDHVVVLPKRDDSQDKSRSKRS</sequence>
<dbReference type="InterPro" id="IPR000719">
    <property type="entry name" value="Prot_kinase_dom"/>
</dbReference>
<dbReference type="AlphaFoldDB" id="A0A1C7NLK1"/>
<evidence type="ECO:0000256" key="6">
    <source>
        <dbReference type="ARBA" id="ARBA00022840"/>
    </source>
</evidence>
<dbReference type="Pfam" id="PF00069">
    <property type="entry name" value="Pkinase"/>
    <property type="match status" value="1"/>
</dbReference>
<feature type="binding site" evidence="9">
    <location>
        <position position="213"/>
    </location>
    <ligand>
        <name>ATP</name>
        <dbReference type="ChEBI" id="CHEBI:30616"/>
    </ligand>
</feature>
<evidence type="ECO:0000256" key="7">
    <source>
        <dbReference type="ARBA" id="ARBA00047899"/>
    </source>
</evidence>
<comment type="catalytic activity">
    <reaction evidence="8">
        <text>L-seryl-[protein] + ATP = O-phospho-L-seryl-[protein] + ADP + H(+)</text>
        <dbReference type="Rhea" id="RHEA:17989"/>
        <dbReference type="Rhea" id="RHEA-COMP:9863"/>
        <dbReference type="Rhea" id="RHEA-COMP:11604"/>
        <dbReference type="ChEBI" id="CHEBI:15378"/>
        <dbReference type="ChEBI" id="CHEBI:29999"/>
        <dbReference type="ChEBI" id="CHEBI:30616"/>
        <dbReference type="ChEBI" id="CHEBI:83421"/>
        <dbReference type="ChEBI" id="CHEBI:456216"/>
        <dbReference type="EC" id="2.7.11.1"/>
    </reaction>
</comment>
<comment type="catalytic activity">
    <reaction evidence="7">
        <text>L-threonyl-[protein] + ATP = O-phospho-L-threonyl-[protein] + ADP + H(+)</text>
        <dbReference type="Rhea" id="RHEA:46608"/>
        <dbReference type="Rhea" id="RHEA-COMP:11060"/>
        <dbReference type="Rhea" id="RHEA-COMP:11605"/>
        <dbReference type="ChEBI" id="CHEBI:15378"/>
        <dbReference type="ChEBI" id="CHEBI:30013"/>
        <dbReference type="ChEBI" id="CHEBI:30616"/>
        <dbReference type="ChEBI" id="CHEBI:61977"/>
        <dbReference type="ChEBI" id="CHEBI:456216"/>
        <dbReference type="EC" id="2.7.11.1"/>
    </reaction>
</comment>
<dbReference type="GO" id="GO:0005524">
    <property type="term" value="F:ATP binding"/>
    <property type="evidence" value="ECO:0007669"/>
    <property type="project" value="UniProtKB-UniRule"/>
</dbReference>
<feature type="region of interest" description="Disordered" evidence="11">
    <location>
        <begin position="146"/>
        <end position="165"/>
    </location>
</feature>
<keyword evidence="14" id="KW-1185">Reference proteome</keyword>
<feature type="compositionally biased region" description="Basic and acidic residues" evidence="11">
    <location>
        <begin position="81"/>
        <end position="93"/>
    </location>
</feature>
<dbReference type="GO" id="GO:0005829">
    <property type="term" value="C:cytosol"/>
    <property type="evidence" value="ECO:0007669"/>
    <property type="project" value="TreeGrafter"/>
</dbReference>
<dbReference type="EMBL" id="LUGH01000069">
    <property type="protein sequence ID" value="OBZ89982.1"/>
    <property type="molecule type" value="Genomic_DNA"/>
</dbReference>
<feature type="compositionally biased region" description="Polar residues" evidence="11">
    <location>
        <begin position="21"/>
        <end position="30"/>
    </location>
</feature>
<evidence type="ECO:0000256" key="9">
    <source>
        <dbReference type="PROSITE-ProRule" id="PRU10141"/>
    </source>
</evidence>
<dbReference type="EC" id="2.7.11.1" evidence="1"/>
<dbReference type="OrthoDB" id="6513151at2759"/>
<evidence type="ECO:0000256" key="1">
    <source>
        <dbReference type="ARBA" id="ARBA00012513"/>
    </source>
</evidence>
<dbReference type="FunCoup" id="A0A1C7NLK1">
    <property type="interactions" value="77"/>
</dbReference>
<evidence type="ECO:0000259" key="12">
    <source>
        <dbReference type="PROSITE" id="PS50011"/>
    </source>
</evidence>
<feature type="compositionally biased region" description="Low complexity" evidence="11">
    <location>
        <begin position="68"/>
        <end position="80"/>
    </location>
</feature>
<dbReference type="InParanoid" id="A0A1C7NLK1"/>
<proteinExistence type="inferred from homology"/>
<comment type="caution">
    <text evidence="13">The sequence shown here is derived from an EMBL/GenBank/DDBJ whole genome shotgun (WGS) entry which is preliminary data.</text>
</comment>
<dbReference type="PROSITE" id="PS00107">
    <property type="entry name" value="PROTEIN_KINASE_ATP"/>
    <property type="match status" value="1"/>
</dbReference>
<keyword evidence="5 13" id="KW-0418">Kinase</keyword>
<dbReference type="CDD" id="cd13994">
    <property type="entry name" value="STKc_HAL4_like"/>
    <property type="match status" value="1"/>
</dbReference>
<evidence type="ECO:0000313" key="13">
    <source>
        <dbReference type="EMBL" id="OBZ89982.1"/>
    </source>
</evidence>
<keyword evidence="4 9" id="KW-0547">Nucleotide-binding</keyword>
<dbReference type="STRING" id="101091.A0A1C7NLK1"/>
<evidence type="ECO:0000256" key="8">
    <source>
        <dbReference type="ARBA" id="ARBA00048679"/>
    </source>
</evidence>
<protein>
    <recommendedName>
        <fullName evidence="1">non-specific serine/threonine protein kinase</fullName>
        <ecNumber evidence="1">2.7.11.1</ecNumber>
    </recommendedName>
</protein>
<gene>
    <name evidence="13" type="primary">oca2_0</name>
    <name evidence="13" type="ORF">A0J61_01961</name>
</gene>
<feature type="compositionally biased region" description="Basic and acidic residues" evidence="11">
    <location>
        <begin position="31"/>
        <end position="55"/>
    </location>
</feature>
<dbReference type="InterPro" id="IPR017441">
    <property type="entry name" value="Protein_kinase_ATP_BS"/>
</dbReference>
<keyword evidence="2 10" id="KW-0723">Serine/threonine-protein kinase</keyword>
<accession>A0A1C7NLK1</accession>
<dbReference type="PROSITE" id="PS00108">
    <property type="entry name" value="PROTEIN_KINASE_ST"/>
    <property type="match status" value="1"/>
</dbReference>
<evidence type="ECO:0000256" key="11">
    <source>
        <dbReference type="SAM" id="MobiDB-lite"/>
    </source>
</evidence>
<name>A0A1C7NLK1_9FUNG</name>
<dbReference type="InterPro" id="IPR011009">
    <property type="entry name" value="Kinase-like_dom_sf"/>
</dbReference>
<dbReference type="GO" id="GO:0004674">
    <property type="term" value="F:protein serine/threonine kinase activity"/>
    <property type="evidence" value="ECO:0007669"/>
    <property type="project" value="UniProtKB-KW"/>
</dbReference>
<evidence type="ECO:0000256" key="4">
    <source>
        <dbReference type="ARBA" id="ARBA00022741"/>
    </source>
</evidence>
<evidence type="ECO:0000256" key="3">
    <source>
        <dbReference type="ARBA" id="ARBA00022679"/>
    </source>
</evidence>
<keyword evidence="3" id="KW-0808">Transferase</keyword>
<dbReference type="PANTHER" id="PTHR24343">
    <property type="entry name" value="SERINE/THREONINE KINASE"/>
    <property type="match status" value="1"/>
</dbReference>
<organism evidence="13 14">
    <name type="scientific">Choanephora cucurbitarum</name>
    <dbReference type="NCBI Taxonomy" id="101091"/>
    <lineage>
        <taxon>Eukaryota</taxon>
        <taxon>Fungi</taxon>
        <taxon>Fungi incertae sedis</taxon>
        <taxon>Mucoromycota</taxon>
        <taxon>Mucoromycotina</taxon>
        <taxon>Mucoromycetes</taxon>
        <taxon>Mucorales</taxon>
        <taxon>Mucorineae</taxon>
        <taxon>Choanephoraceae</taxon>
        <taxon>Choanephoroideae</taxon>
        <taxon>Choanephora</taxon>
    </lineage>
</organism>
<dbReference type="SMART" id="SM00220">
    <property type="entry name" value="S_TKc"/>
    <property type="match status" value="1"/>
</dbReference>
<evidence type="ECO:0000256" key="5">
    <source>
        <dbReference type="ARBA" id="ARBA00022777"/>
    </source>
</evidence>
<dbReference type="PROSITE" id="PS50011">
    <property type="entry name" value="PROTEIN_KINASE_DOM"/>
    <property type="match status" value="1"/>
</dbReference>
<evidence type="ECO:0000313" key="14">
    <source>
        <dbReference type="Proteomes" id="UP000093000"/>
    </source>
</evidence>
<feature type="region of interest" description="Disordered" evidence="11">
    <location>
        <begin position="1"/>
        <end position="105"/>
    </location>
</feature>
<keyword evidence="6 9" id="KW-0067">ATP-binding</keyword>
<dbReference type="Gene3D" id="1.10.510.10">
    <property type="entry name" value="Transferase(Phosphotransferase) domain 1"/>
    <property type="match status" value="1"/>
</dbReference>
<dbReference type="SUPFAM" id="SSF56112">
    <property type="entry name" value="Protein kinase-like (PK-like)"/>
    <property type="match status" value="1"/>
</dbReference>
<evidence type="ECO:0000256" key="10">
    <source>
        <dbReference type="RuleBase" id="RU000304"/>
    </source>
</evidence>
<comment type="similarity">
    <text evidence="10">Belongs to the protein kinase superfamily.</text>
</comment>
<evidence type="ECO:0000256" key="2">
    <source>
        <dbReference type="ARBA" id="ARBA00022527"/>
    </source>
</evidence>
<dbReference type="PANTHER" id="PTHR24343:SF137">
    <property type="entry name" value="SERINE_THREONINE-PROTEIN KINASE HRK1"/>
    <property type="match status" value="1"/>
</dbReference>
<reference evidence="13 14" key="1">
    <citation type="submission" date="2016-03" db="EMBL/GenBank/DDBJ databases">
        <title>Choanephora cucurbitarum.</title>
        <authorList>
            <person name="Min B."/>
            <person name="Park H."/>
            <person name="Park J.-H."/>
            <person name="Shin H.-D."/>
            <person name="Choi I.-G."/>
        </authorList>
    </citation>
    <scope>NUCLEOTIDE SEQUENCE [LARGE SCALE GENOMIC DNA]</scope>
    <source>
        <strain evidence="13 14">KUS-F28377</strain>
    </source>
</reference>
<feature type="domain" description="Protein kinase" evidence="12">
    <location>
        <begin position="184"/>
        <end position="447"/>
    </location>
</feature>